<protein>
    <recommendedName>
        <fullName evidence="1">Complex 1 LYR protein domain-containing protein</fullName>
    </recommendedName>
</protein>
<dbReference type="Proteomes" id="UP000807115">
    <property type="component" value="Chromosome 1"/>
</dbReference>
<evidence type="ECO:0000313" key="2">
    <source>
        <dbReference type="EMBL" id="KAG0552603.1"/>
    </source>
</evidence>
<dbReference type="Pfam" id="PF05347">
    <property type="entry name" value="Complex1_LYR"/>
    <property type="match status" value="1"/>
</dbReference>
<dbReference type="PANTHER" id="PTHR47158">
    <property type="entry name" value="OS08G0239000 PROTEIN"/>
    <property type="match status" value="1"/>
</dbReference>
<evidence type="ECO:0000313" key="3">
    <source>
        <dbReference type="Proteomes" id="UP000807115"/>
    </source>
</evidence>
<evidence type="ECO:0000259" key="1">
    <source>
        <dbReference type="Pfam" id="PF05347"/>
    </source>
</evidence>
<dbReference type="EMBL" id="CM027680">
    <property type="protein sequence ID" value="KAG0552603.1"/>
    <property type="molecule type" value="Genomic_DNA"/>
</dbReference>
<feature type="domain" description="Complex 1 LYR protein" evidence="1">
    <location>
        <begin position="2"/>
        <end position="49"/>
    </location>
</feature>
<accession>A0A921S6I1</accession>
<sequence length="86" mass="9584">AEVLLLFRSFLRTAKQFSDYNICEYTDTRRRAADAFRENRVLADAPTAAARREEAAARGREAASGTAVVYPLYAPKAKSAMELKVQ</sequence>
<comment type="caution">
    <text evidence="2">The sequence shown here is derived from an EMBL/GenBank/DDBJ whole genome shotgun (WGS) entry which is preliminary data.</text>
</comment>
<proteinExistence type="predicted"/>
<organism evidence="2 3">
    <name type="scientific">Sorghum bicolor</name>
    <name type="common">Sorghum</name>
    <name type="synonym">Sorghum vulgare</name>
    <dbReference type="NCBI Taxonomy" id="4558"/>
    <lineage>
        <taxon>Eukaryota</taxon>
        <taxon>Viridiplantae</taxon>
        <taxon>Streptophyta</taxon>
        <taxon>Embryophyta</taxon>
        <taxon>Tracheophyta</taxon>
        <taxon>Spermatophyta</taxon>
        <taxon>Magnoliopsida</taxon>
        <taxon>Liliopsida</taxon>
        <taxon>Poales</taxon>
        <taxon>Poaceae</taxon>
        <taxon>PACMAD clade</taxon>
        <taxon>Panicoideae</taxon>
        <taxon>Andropogonodae</taxon>
        <taxon>Andropogoneae</taxon>
        <taxon>Sorghinae</taxon>
        <taxon>Sorghum</taxon>
    </lineage>
</organism>
<dbReference type="AlphaFoldDB" id="A0A921S6I1"/>
<name>A0A921S6I1_SORBI</name>
<feature type="non-terminal residue" evidence="2">
    <location>
        <position position="1"/>
    </location>
</feature>
<dbReference type="InterPro" id="IPR008011">
    <property type="entry name" value="Complex1_LYR_dom"/>
</dbReference>
<gene>
    <name evidence="2" type="ORF">BDA96_01G521400</name>
</gene>
<reference evidence="2" key="2">
    <citation type="submission" date="2020-10" db="EMBL/GenBank/DDBJ databases">
        <authorList>
            <person name="Cooper E.A."/>
            <person name="Brenton Z.W."/>
            <person name="Flinn B.S."/>
            <person name="Jenkins J."/>
            <person name="Shu S."/>
            <person name="Flowers D."/>
            <person name="Luo F."/>
            <person name="Wang Y."/>
            <person name="Xia P."/>
            <person name="Barry K."/>
            <person name="Daum C."/>
            <person name="Lipzen A."/>
            <person name="Yoshinaga Y."/>
            <person name="Schmutz J."/>
            <person name="Saski C."/>
            <person name="Vermerris W."/>
            <person name="Kresovich S."/>
        </authorList>
    </citation>
    <scope>NUCLEOTIDE SEQUENCE</scope>
</reference>
<dbReference type="PANTHER" id="PTHR47158:SF1">
    <property type="entry name" value="OS08G0239000 PROTEIN"/>
    <property type="match status" value="1"/>
</dbReference>
<reference evidence="2" key="1">
    <citation type="journal article" date="2019" name="BMC Genomics">
        <title>A new reference genome for Sorghum bicolor reveals high levels of sequence similarity between sweet and grain genotypes: implications for the genetics of sugar metabolism.</title>
        <authorList>
            <person name="Cooper E.A."/>
            <person name="Brenton Z.W."/>
            <person name="Flinn B.S."/>
            <person name="Jenkins J."/>
            <person name="Shu S."/>
            <person name="Flowers D."/>
            <person name="Luo F."/>
            <person name="Wang Y."/>
            <person name="Xia P."/>
            <person name="Barry K."/>
            <person name="Daum C."/>
            <person name="Lipzen A."/>
            <person name="Yoshinaga Y."/>
            <person name="Schmutz J."/>
            <person name="Saski C."/>
            <person name="Vermerris W."/>
            <person name="Kresovich S."/>
        </authorList>
    </citation>
    <scope>NUCLEOTIDE SEQUENCE</scope>
</reference>